<name>A0A0A8YFN4_ARUDO</name>
<evidence type="ECO:0000313" key="1">
    <source>
        <dbReference type="EMBL" id="JAD25024.1"/>
    </source>
</evidence>
<dbReference type="AlphaFoldDB" id="A0A0A8YFN4"/>
<proteinExistence type="predicted"/>
<reference evidence="1" key="1">
    <citation type="submission" date="2014-09" db="EMBL/GenBank/DDBJ databases">
        <authorList>
            <person name="Magalhaes I.L.F."/>
            <person name="Oliveira U."/>
            <person name="Santos F.R."/>
            <person name="Vidigal T.H.D.A."/>
            <person name="Brescovit A.D."/>
            <person name="Santos A.J."/>
        </authorList>
    </citation>
    <scope>NUCLEOTIDE SEQUENCE</scope>
    <source>
        <tissue evidence="1">Shoot tissue taken approximately 20 cm above the soil surface</tissue>
    </source>
</reference>
<reference evidence="1" key="2">
    <citation type="journal article" date="2015" name="Data Brief">
        <title>Shoot transcriptome of the giant reed, Arundo donax.</title>
        <authorList>
            <person name="Barrero R.A."/>
            <person name="Guerrero F.D."/>
            <person name="Moolhuijzen P."/>
            <person name="Goolsby J.A."/>
            <person name="Tidwell J."/>
            <person name="Bellgard S.E."/>
            <person name="Bellgard M.I."/>
        </authorList>
    </citation>
    <scope>NUCLEOTIDE SEQUENCE</scope>
    <source>
        <tissue evidence="1">Shoot tissue taken approximately 20 cm above the soil surface</tissue>
    </source>
</reference>
<organism evidence="1">
    <name type="scientific">Arundo donax</name>
    <name type="common">Giant reed</name>
    <name type="synonym">Donax arundinaceus</name>
    <dbReference type="NCBI Taxonomy" id="35708"/>
    <lineage>
        <taxon>Eukaryota</taxon>
        <taxon>Viridiplantae</taxon>
        <taxon>Streptophyta</taxon>
        <taxon>Embryophyta</taxon>
        <taxon>Tracheophyta</taxon>
        <taxon>Spermatophyta</taxon>
        <taxon>Magnoliopsida</taxon>
        <taxon>Liliopsida</taxon>
        <taxon>Poales</taxon>
        <taxon>Poaceae</taxon>
        <taxon>PACMAD clade</taxon>
        <taxon>Arundinoideae</taxon>
        <taxon>Arundineae</taxon>
        <taxon>Arundo</taxon>
    </lineage>
</organism>
<dbReference type="EMBL" id="GBRH01272871">
    <property type="protein sequence ID" value="JAD25024.1"/>
    <property type="molecule type" value="Transcribed_RNA"/>
</dbReference>
<sequence length="20" mass="2339">MGRGLRRRLAGCPRLDRLEI</sequence>
<accession>A0A0A8YFN4</accession>
<protein>
    <submittedName>
        <fullName evidence="1">Uncharacterized protein</fullName>
    </submittedName>
</protein>